<keyword evidence="2" id="KW-1185">Reference proteome</keyword>
<dbReference type="EMBL" id="LGTW01000001">
    <property type="protein sequence ID" value="KWX26168.1"/>
    <property type="molecule type" value="Genomic_DNA"/>
</dbReference>
<sequence length="112" mass="11968">MRVTGVVTLSKPLVRISELAFDADAVLWIAAVFDERIESRAGSPCVLEAAAAVAVGGVRARLASGSTVRCGPAGGLVMLREINEMVVPVRWNRPFRCSRDVVADRRGWFGAG</sequence>
<comment type="caution">
    <text evidence="1">The sequence shown here is derived from an EMBL/GenBank/DDBJ whole genome shotgun (WGS) entry which is preliminary data.</text>
</comment>
<accession>A0A132PUY2</accession>
<dbReference type="PATRIC" id="fig|59750.3.peg.569"/>
<evidence type="ECO:0000313" key="2">
    <source>
        <dbReference type="Proteomes" id="UP000070612"/>
    </source>
</evidence>
<gene>
    <name evidence="1" type="ORF">AFM11_02765</name>
</gene>
<name>A0A132PUY2_9MYCO</name>
<dbReference type="Proteomes" id="UP000070612">
    <property type="component" value="Unassembled WGS sequence"/>
</dbReference>
<proteinExistence type="predicted"/>
<dbReference type="AlphaFoldDB" id="A0A132PUY2"/>
<organism evidence="1 2">
    <name type="scientific">Mycolicibacterium wolinskyi</name>
    <dbReference type="NCBI Taxonomy" id="59750"/>
    <lineage>
        <taxon>Bacteria</taxon>
        <taxon>Bacillati</taxon>
        <taxon>Actinomycetota</taxon>
        <taxon>Actinomycetes</taxon>
        <taxon>Mycobacteriales</taxon>
        <taxon>Mycobacteriaceae</taxon>
        <taxon>Mycolicibacterium</taxon>
    </lineage>
</organism>
<protein>
    <submittedName>
        <fullName evidence="1">Uncharacterized protein</fullName>
    </submittedName>
</protein>
<evidence type="ECO:0000313" key="1">
    <source>
        <dbReference type="EMBL" id="KWX26168.1"/>
    </source>
</evidence>
<reference evidence="1 2" key="1">
    <citation type="submission" date="2015-07" db="EMBL/GenBank/DDBJ databases">
        <title>A draft genome sequence of Mycobacterium wolinskyi.</title>
        <authorList>
            <person name="de Man T.J."/>
            <person name="Perry K.A."/>
            <person name="Coulliette A.D."/>
            <person name="Jensen B."/>
            <person name="Toney N.C."/>
            <person name="Limbago B.M."/>
            <person name="Noble-Wang J."/>
        </authorList>
    </citation>
    <scope>NUCLEOTIDE SEQUENCE [LARGE SCALE GENOMIC DNA]</scope>
    <source>
        <strain evidence="1 2">CDC_01</strain>
    </source>
</reference>